<dbReference type="RefSeq" id="WP_189189486.1">
    <property type="nucleotide sequence ID" value="NZ_BMMM01000013.1"/>
</dbReference>
<comment type="caution">
    <text evidence="1">The sequence shown here is derived from an EMBL/GenBank/DDBJ whole genome shotgun (WGS) entry which is preliminary data.</text>
</comment>
<keyword evidence="2" id="KW-1185">Reference proteome</keyword>
<gene>
    <name evidence="1" type="ORF">GCM10011579_062950</name>
</gene>
<dbReference type="EMBL" id="BMMM01000013">
    <property type="protein sequence ID" value="GGN79030.1"/>
    <property type="molecule type" value="Genomic_DNA"/>
</dbReference>
<protein>
    <submittedName>
        <fullName evidence="1">Uncharacterized protein</fullName>
    </submittedName>
</protein>
<reference evidence="1 2" key="1">
    <citation type="journal article" date="2014" name="Int. J. Syst. Evol. Microbiol.">
        <title>Complete genome sequence of Corynebacterium casei LMG S-19264T (=DSM 44701T), isolated from a smear-ripened cheese.</title>
        <authorList>
            <consortium name="US DOE Joint Genome Institute (JGI-PGF)"/>
            <person name="Walter F."/>
            <person name="Albersmeier A."/>
            <person name="Kalinowski J."/>
            <person name="Ruckert C."/>
        </authorList>
    </citation>
    <scope>NUCLEOTIDE SEQUENCE [LARGE SCALE GENOMIC DNA]</scope>
    <source>
        <strain evidence="1 2">CGMCC 4.7111</strain>
    </source>
</reference>
<dbReference type="Proteomes" id="UP000600365">
    <property type="component" value="Unassembled WGS sequence"/>
</dbReference>
<sequence>MDTADLAGTYTYRSFLNWPEPVDDFNRLRFAQLELRLSVEPGGAISGALVFSDAPDDFLAMDITGKTTNGSLVHFTLTGKGQPDTPISDFHYEYDGIILPHWPTGVNQRQTLAGTVLRAADHGSGPDLAPAGQTASFLAVKRGG</sequence>
<evidence type="ECO:0000313" key="1">
    <source>
        <dbReference type="EMBL" id="GGN79030.1"/>
    </source>
</evidence>
<accession>A0A917YA21</accession>
<evidence type="ECO:0000313" key="2">
    <source>
        <dbReference type="Proteomes" id="UP000600365"/>
    </source>
</evidence>
<dbReference type="AlphaFoldDB" id="A0A917YA21"/>
<proteinExistence type="predicted"/>
<name>A0A917YA21_9ACTN</name>
<organism evidence="1 2">
    <name type="scientific">Streptomyces albiflavescens</name>
    <dbReference type="NCBI Taxonomy" id="1623582"/>
    <lineage>
        <taxon>Bacteria</taxon>
        <taxon>Bacillati</taxon>
        <taxon>Actinomycetota</taxon>
        <taxon>Actinomycetes</taxon>
        <taxon>Kitasatosporales</taxon>
        <taxon>Streptomycetaceae</taxon>
        <taxon>Streptomyces</taxon>
    </lineage>
</organism>